<dbReference type="Gene3D" id="3.10.50.40">
    <property type="match status" value="1"/>
</dbReference>
<dbReference type="EMBL" id="QJHK01000017">
    <property type="protein sequence ID" value="PXY39579.1"/>
    <property type="molecule type" value="Genomic_DNA"/>
</dbReference>
<keyword evidence="1" id="KW-0413">Isomerase</keyword>
<dbReference type="Proteomes" id="UP000247903">
    <property type="component" value="Unassembled WGS sequence"/>
</dbReference>
<accession>A0A2V4BKV5</accession>
<gene>
    <name evidence="1" type="ORF">DMB65_17340</name>
</gene>
<evidence type="ECO:0000313" key="2">
    <source>
        <dbReference type="Proteomes" id="UP000247903"/>
    </source>
</evidence>
<proteinExistence type="predicted"/>
<dbReference type="PROSITE" id="PS51257">
    <property type="entry name" value="PROKAR_LIPOPROTEIN"/>
    <property type="match status" value="1"/>
</dbReference>
<dbReference type="InterPro" id="IPR046357">
    <property type="entry name" value="PPIase_dom_sf"/>
</dbReference>
<dbReference type="GO" id="GO:0003755">
    <property type="term" value="F:peptidyl-prolyl cis-trans isomerase activity"/>
    <property type="evidence" value="ECO:0007669"/>
    <property type="project" value="InterPro"/>
</dbReference>
<reference evidence="1 2" key="1">
    <citation type="submission" date="2018-05" db="EMBL/GenBank/DDBJ databases">
        <title>Flavobacterium sp. strain IMCC34759, incomplete genome.</title>
        <authorList>
            <person name="Joung Y."/>
            <person name="Cho J."/>
        </authorList>
    </citation>
    <scope>NUCLEOTIDE SEQUENCE [LARGE SCALE GENOMIC DNA]</scope>
    <source>
        <strain evidence="1 2">IMCC34759</strain>
    </source>
</reference>
<evidence type="ECO:0000313" key="1">
    <source>
        <dbReference type="EMBL" id="PXY39579.1"/>
    </source>
</evidence>
<comment type="caution">
    <text evidence="1">The sequence shown here is derived from an EMBL/GenBank/DDBJ whole genome shotgun (WGS) entry which is preliminary data.</text>
</comment>
<keyword evidence="2" id="KW-1185">Reference proteome</keyword>
<name>A0A2V4BKV5_9FLAO</name>
<sequence>MNKFKYFFILLIAGTSLISCNKNDDDDIKIEPLRDYDVQYETDKATIESYLNTHYILVTQNAGEVEDMDVVIDSIEDSATQVPIMSYKANVGTTVYPQLKSKDVDLHGISYKLYYLVLREGIGENPMNTDGVLTSYSGSYLSDVAKTDKHAAYVQTTFFEKVIYPQSVMDLAGLIRGWGEVFPEFKTGTAIGKEDGNISYKDFGAGVMFLPSGLAYYTANNSIPAYRPLVFSFKLYKMQRLDHDKDGVFDYQEDINGDGYVYDYRNTTLYPNAPVNLDDTDKDGVPDFIDIDDDGDGYTTLLEITKPTAEVGGTFGPSKYFPFEKFNVEDDPSTPNINEVWNSEPRGIPAFSASGEPDYISAGRFKLHLDKDHHTAKP</sequence>
<dbReference type="SUPFAM" id="SSF103647">
    <property type="entry name" value="TSP type-3 repeat"/>
    <property type="match status" value="1"/>
</dbReference>
<dbReference type="InterPro" id="IPR028974">
    <property type="entry name" value="TSP_type-3_rpt"/>
</dbReference>
<dbReference type="RefSeq" id="WP_110307879.1">
    <property type="nucleotide sequence ID" value="NZ_QJHK01000017.1"/>
</dbReference>
<dbReference type="GO" id="GO:0005509">
    <property type="term" value="F:calcium ion binding"/>
    <property type="evidence" value="ECO:0007669"/>
    <property type="project" value="InterPro"/>
</dbReference>
<organism evidence="1 2">
    <name type="scientific">Flavobacterium cheongpyeongense</name>
    <dbReference type="NCBI Taxonomy" id="2212651"/>
    <lineage>
        <taxon>Bacteria</taxon>
        <taxon>Pseudomonadati</taxon>
        <taxon>Bacteroidota</taxon>
        <taxon>Flavobacteriia</taxon>
        <taxon>Flavobacteriales</taxon>
        <taxon>Flavobacteriaceae</taxon>
        <taxon>Flavobacterium</taxon>
    </lineage>
</organism>
<dbReference type="AlphaFoldDB" id="A0A2V4BKV5"/>
<protein>
    <submittedName>
        <fullName evidence="1">FKBP-type peptidylprolyl isomerase</fullName>
    </submittedName>
</protein>
<dbReference type="Gene3D" id="4.10.1080.10">
    <property type="entry name" value="TSP type-3 repeat"/>
    <property type="match status" value="1"/>
</dbReference>
<dbReference type="OrthoDB" id="1424215at2"/>